<sequence length="850" mass="94099">MTVYSDITSWAATRPWWQQQALVTLASTGDDAAFDYEALVHSMLSTPPATPPGGWLAGIQQPLEQPASAVSLVSIHGVDNVNRLVAGQTLTFAPSGVTVIYGNNGSGKSGYARLVKSLVRTRDAAEVLPDIFRSTSGSVTAALSFFEGGTVATVRLGDEAPPSLQQITFYDERCGDLYVSKEGEASYRPSALALFDGLIRVCDTVRAAIDSRLADLSRNRVALPELDAATPAAQFLSSLNADTTDDEIASACTVSRDAEAEIERARSEEARLRATDPTTERTRIEELSGSYLRAAQLLAEARTSLDAVAERQLRTLQSEAAEARQVARAMAAERTISDPLDGVGSALWRTLWLAAERYSATEVYPEHEFPNTDEGAACPLCQQHLDSAARDRLTRFQRLMTDTSESIARRLEERLDTEMSEWLAAGRDGDSLALTLRDLDEPLAAAAAAQYRVWGERRDAVEVGRDALPDEPNDELEQSLRAKSAQYAADAILIDTDTFNQRVHGLVTAQRELAAAIALAGAKRLIMGERDRVRQETALREARRDTDTRGISRTLGDLTAKHVTVVVQDRFSRESQDLQVDSVTLRGQGVRHGSVLHKPEFVGAHLEADLPRVLSEGEQTALGLAGYFVEAHLDASMSSLVLDDPVTSLDHLRRERVARRLIEFAKSRQVIVFTHDAVFAGDLRRAASEEGVEYTARSVERRGLENAPGYCHDDHPWKAKDAASRLHSLREDLARMRRESTGWDDDTRERAIGSWSGRLSETWERIVSQEIAGQLFDRCTEEVRPTMLKVLVKFNEEDDKAFQEAYKRVSRWATRHDKSTALNYVPPSFDELSKELDIAKAWFERVRKFK</sequence>
<dbReference type="AlphaFoldDB" id="A0A9D7XVT3"/>
<reference evidence="1" key="1">
    <citation type="submission" date="2020-10" db="EMBL/GenBank/DDBJ databases">
        <title>Connecting structure to function with the recovery of over 1000 high-quality activated sludge metagenome-assembled genomes encoding full-length rRNA genes using long-read sequencing.</title>
        <authorList>
            <person name="Singleton C.M."/>
            <person name="Petriglieri F."/>
            <person name="Kristensen J.M."/>
            <person name="Kirkegaard R.H."/>
            <person name="Michaelsen T.Y."/>
            <person name="Andersen M.H."/>
            <person name="Karst S.M."/>
            <person name="Dueholm M.S."/>
            <person name="Nielsen P.H."/>
            <person name="Albertsen M."/>
        </authorList>
    </citation>
    <scope>NUCLEOTIDE SEQUENCE</scope>
    <source>
        <strain evidence="1">Ribe_18-Q3-R11-54_MAXAC.001</strain>
    </source>
</reference>
<proteinExistence type="predicted"/>
<protein>
    <recommendedName>
        <fullName evidence="3">Protein CR006 P-loop domain-containing protein</fullName>
    </recommendedName>
</protein>
<name>A0A9D7XVT3_9MICO</name>
<dbReference type="SUPFAM" id="SSF52540">
    <property type="entry name" value="P-loop containing nucleoside triphosphate hydrolases"/>
    <property type="match status" value="1"/>
</dbReference>
<dbReference type="Gene3D" id="3.40.50.300">
    <property type="entry name" value="P-loop containing nucleotide triphosphate hydrolases"/>
    <property type="match status" value="2"/>
</dbReference>
<dbReference type="InterPro" id="IPR027417">
    <property type="entry name" value="P-loop_NTPase"/>
</dbReference>
<evidence type="ECO:0008006" key="3">
    <source>
        <dbReference type="Google" id="ProtNLM"/>
    </source>
</evidence>
<dbReference type="EMBL" id="JADKGK010000009">
    <property type="protein sequence ID" value="MBL0003104.1"/>
    <property type="molecule type" value="Genomic_DNA"/>
</dbReference>
<comment type="caution">
    <text evidence="1">The sequence shown here is derived from an EMBL/GenBank/DDBJ whole genome shotgun (WGS) entry which is preliminary data.</text>
</comment>
<gene>
    <name evidence="1" type="ORF">IPP00_03650</name>
</gene>
<organism evidence="1 2">
    <name type="scientific">Candidatus Phosphoribacter hodrii</name>
    <dbReference type="NCBI Taxonomy" id="2953743"/>
    <lineage>
        <taxon>Bacteria</taxon>
        <taxon>Bacillati</taxon>
        <taxon>Actinomycetota</taxon>
        <taxon>Actinomycetes</taxon>
        <taxon>Micrococcales</taxon>
        <taxon>Dermatophilaceae</taxon>
        <taxon>Candidatus Phosphoribacter</taxon>
    </lineage>
</organism>
<dbReference type="GO" id="GO:0005524">
    <property type="term" value="F:ATP binding"/>
    <property type="evidence" value="ECO:0007669"/>
    <property type="project" value="InterPro"/>
</dbReference>
<evidence type="ECO:0000313" key="1">
    <source>
        <dbReference type="EMBL" id="MBL0003104.1"/>
    </source>
</evidence>
<dbReference type="GO" id="GO:0016887">
    <property type="term" value="F:ATP hydrolysis activity"/>
    <property type="evidence" value="ECO:0007669"/>
    <property type="project" value="InterPro"/>
</dbReference>
<accession>A0A9D7XVT3</accession>
<dbReference type="Proteomes" id="UP000886632">
    <property type="component" value="Unassembled WGS sequence"/>
</dbReference>
<evidence type="ECO:0000313" key="2">
    <source>
        <dbReference type="Proteomes" id="UP000886632"/>
    </source>
</evidence>